<comment type="caution">
    <text evidence="9">The sequence shown here is derived from an EMBL/GenBank/DDBJ whole genome shotgun (WGS) entry which is preliminary data.</text>
</comment>
<evidence type="ECO:0000313" key="10">
    <source>
        <dbReference type="Proteomes" id="UP000267223"/>
    </source>
</evidence>
<dbReference type="Proteomes" id="UP000267223">
    <property type="component" value="Unassembled WGS sequence"/>
</dbReference>
<dbReference type="OrthoDB" id="9801077at2"/>
<dbReference type="Pfam" id="PF18368">
    <property type="entry name" value="Ig_GlcNase"/>
    <property type="match status" value="1"/>
</dbReference>
<dbReference type="InterPro" id="IPR017853">
    <property type="entry name" value="GH"/>
</dbReference>
<dbReference type="AlphaFoldDB" id="A0A3M9N808"/>
<dbReference type="InterPro" id="IPR054593">
    <property type="entry name" value="Beta-mannosidase-like_N2"/>
</dbReference>
<reference evidence="9 10" key="1">
    <citation type="submission" date="2018-11" db="EMBL/GenBank/DDBJ databases">
        <title>Draft genome sequence of Ferruginibacter sp. BO-59.</title>
        <authorList>
            <person name="Im W.T."/>
        </authorList>
    </citation>
    <scope>NUCLEOTIDE SEQUENCE [LARGE SCALE GENOMIC DNA]</scope>
    <source>
        <strain evidence="9 10">BO-59</strain>
    </source>
</reference>
<dbReference type="Pfam" id="PF22666">
    <property type="entry name" value="Glyco_hydro_2_N2"/>
    <property type="match status" value="1"/>
</dbReference>
<dbReference type="InterPro" id="IPR043534">
    <property type="entry name" value="EBDG/EBM"/>
</dbReference>
<organism evidence="9 10">
    <name type="scientific">Hanamia caeni</name>
    <dbReference type="NCBI Taxonomy" id="2294116"/>
    <lineage>
        <taxon>Bacteria</taxon>
        <taxon>Pseudomonadati</taxon>
        <taxon>Bacteroidota</taxon>
        <taxon>Chitinophagia</taxon>
        <taxon>Chitinophagales</taxon>
        <taxon>Chitinophagaceae</taxon>
        <taxon>Hanamia</taxon>
    </lineage>
</organism>
<evidence type="ECO:0000256" key="1">
    <source>
        <dbReference type="ARBA" id="ARBA00007401"/>
    </source>
</evidence>
<keyword evidence="10" id="KW-1185">Reference proteome</keyword>
<keyword evidence="2" id="KW-0378">Hydrolase</keyword>
<feature type="signal peptide" evidence="4">
    <location>
        <begin position="1"/>
        <end position="24"/>
    </location>
</feature>
<dbReference type="EMBL" id="RJJR01000016">
    <property type="protein sequence ID" value="RNI33871.1"/>
    <property type="molecule type" value="Genomic_DNA"/>
</dbReference>
<feature type="chain" id="PRO_5018040684" description="Exo-1,4-beta-D-glucosaminidase" evidence="4">
    <location>
        <begin position="25"/>
        <end position="928"/>
    </location>
</feature>
<dbReference type="InterPro" id="IPR006102">
    <property type="entry name" value="Ig-like_GH2"/>
</dbReference>
<dbReference type="Pfam" id="PF02836">
    <property type="entry name" value="Glyco_hydro_2_C"/>
    <property type="match status" value="1"/>
</dbReference>
<feature type="domain" description="Exo-beta-D-glucosaminidase Ig-fold" evidence="7">
    <location>
        <begin position="816"/>
        <end position="920"/>
    </location>
</feature>
<evidence type="ECO:0000259" key="5">
    <source>
        <dbReference type="Pfam" id="PF00703"/>
    </source>
</evidence>
<dbReference type="SUPFAM" id="SSF49785">
    <property type="entry name" value="Galactose-binding domain-like"/>
    <property type="match status" value="1"/>
</dbReference>
<dbReference type="InterPro" id="IPR008979">
    <property type="entry name" value="Galactose-bd-like_sf"/>
</dbReference>
<dbReference type="Gene3D" id="2.60.40.10">
    <property type="entry name" value="Immunoglobulins"/>
    <property type="match status" value="2"/>
</dbReference>
<evidence type="ECO:0000259" key="6">
    <source>
        <dbReference type="Pfam" id="PF02836"/>
    </source>
</evidence>
<feature type="domain" description="Beta-mannosidase-like galactose-binding" evidence="8">
    <location>
        <begin position="121"/>
        <end position="251"/>
    </location>
</feature>
<feature type="domain" description="Glycoside hydrolase family 2 immunoglobulin-like beta-sandwich" evidence="5">
    <location>
        <begin position="275"/>
        <end position="383"/>
    </location>
</feature>
<dbReference type="PANTHER" id="PTHR43536">
    <property type="entry name" value="MANNOSYLGLYCOPROTEIN ENDO-BETA-MANNOSIDASE"/>
    <property type="match status" value="1"/>
</dbReference>
<dbReference type="RefSeq" id="WP_123122128.1">
    <property type="nucleotide sequence ID" value="NZ_RJJR01000016.1"/>
</dbReference>
<dbReference type="InterPro" id="IPR006103">
    <property type="entry name" value="Glyco_hydro_2_cat"/>
</dbReference>
<dbReference type="Gene3D" id="2.60.120.260">
    <property type="entry name" value="Galactose-binding domain-like"/>
    <property type="match status" value="1"/>
</dbReference>
<gene>
    <name evidence="9" type="ORF">EFY79_17995</name>
</gene>
<proteinExistence type="inferred from homology"/>
<keyword evidence="3" id="KW-0326">Glycosidase</keyword>
<dbReference type="Gene3D" id="3.20.20.80">
    <property type="entry name" value="Glycosidases"/>
    <property type="match status" value="1"/>
</dbReference>
<dbReference type="InterPro" id="IPR041351">
    <property type="entry name" value="Ig_GlcNase"/>
</dbReference>
<dbReference type="GO" id="GO:0005975">
    <property type="term" value="P:carbohydrate metabolic process"/>
    <property type="evidence" value="ECO:0007669"/>
    <property type="project" value="InterPro"/>
</dbReference>
<evidence type="ECO:0000256" key="3">
    <source>
        <dbReference type="ARBA" id="ARBA00023295"/>
    </source>
</evidence>
<protein>
    <recommendedName>
        <fullName evidence="11">Exo-1,4-beta-D-glucosaminidase</fullName>
    </recommendedName>
</protein>
<sequence>MKKKPSIPLFLSIFCYLIITNANAQSPAARQIRLSDFDMQSSAVVAEDGKELSDPDYHSNLYWFPVKVPSTVLTGLVKNKVYPDPYTGMNNMLIPDASDSFNHEYNLAQYSFLPHEPNPWKKPYWYRTTFEVPSGDQGKHFQLIFKGINYRAEVWVNGIRIADSSQMVGMFAQYSLDVSTAILPGKTNGLAVKIYPLDYPGLPATPQLKTLGDFFANGGPTGDIGKNVTMLCSVGWDWMPAVRDRNMGIWQPIYLRTSGNVVIENPQIKTVFPGGYDTTVAQISLNLSLNNFTPVTQTGTLKITISPENFEGKPFTVHQRLTVKGNSSGVFSLSSRNFTQFTINNPHVWWPNGHGYANLYRMRLQFDDGKKITDDTSVVFGIRTVSSKVEMVNGWARRDFYVNGRRVHLTGGAWVPDMMLNRDSTRYDYELHLCKNSNINLVRIWGGGVAPPDMFFDAADRYGLLIWQDFWITGDTQGEFKGSPDWPLQGNVFINNMVSTIYRIRNHPSLLVWTGGNEGHARKELYDAMRENVAALDGTRPFIPSSSGFAKLPGGWKGSWPDDGPSGVYSGGPYSWQDAAHYYELVNRGRDWLFKDETGIPSQPPYETLPRIINNLVPDSSLPFPLNNTWGYHDACVGNGHYDTYYDAMAARYGAPVSIKDFSDKMQLVNANGYRGIFEAAGHKLNETGGVMLWKLNAAFPSVIWQVYDWYLNPNAGYYFMQRACEPVHIQLNLDDSTVAIVNRSYKSESNLSAEIKVFDLQSKLIFSQEKLINVKASDISPSISLSEVLSKEEGISFVVLVLKNAAGKVISHNTYWFSPDHDFKNLKNLSASNMSMKIIKKEKTKRTTSYVFEFANNTQKIAFFINPQIIVDGKEVLPSFWSDNYFSLSPNEATTIRVSIPAEMIKGANPQLALSAWNIEKKIFDVN</sequence>
<keyword evidence="4" id="KW-0732">Signal</keyword>
<feature type="domain" description="Glycoside hydrolase family 2 catalytic" evidence="6">
    <location>
        <begin position="431"/>
        <end position="541"/>
    </location>
</feature>
<evidence type="ECO:0000256" key="2">
    <source>
        <dbReference type="ARBA" id="ARBA00022801"/>
    </source>
</evidence>
<comment type="similarity">
    <text evidence="1">Belongs to the glycosyl hydrolase 2 family.</text>
</comment>
<evidence type="ECO:0000259" key="8">
    <source>
        <dbReference type="Pfam" id="PF22666"/>
    </source>
</evidence>
<dbReference type="SUPFAM" id="SSF49303">
    <property type="entry name" value="beta-Galactosidase/glucuronidase domain"/>
    <property type="match status" value="3"/>
</dbReference>
<evidence type="ECO:0000256" key="4">
    <source>
        <dbReference type="SAM" id="SignalP"/>
    </source>
</evidence>
<dbReference type="InterPro" id="IPR036156">
    <property type="entry name" value="Beta-gal/glucu_dom_sf"/>
</dbReference>
<name>A0A3M9N808_9BACT</name>
<dbReference type="SUPFAM" id="SSF51445">
    <property type="entry name" value="(Trans)glycosidases"/>
    <property type="match status" value="1"/>
</dbReference>
<accession>A0A3M9N808</accession>
<dbReference type="InterPro" id="IPR013783">
    <property type="entry name" value="Ig-like_fold"/>
</dbReference>
<evidence type="ECO:0000313" key="9">
    <source>
        <dbReference type="EMBL" id="RNI33871.1"/>
    </source>
</evidence>
<dbReference type="GO" id="GO:0004553">
    <property type="term" value="F:hydrolase activity, hydrolyzing O-glycosyl compounds"/>
    <property type="evidence" value="ECO:0007669"/>
    <property type="project" value="InterPro"/>
</dbReference>
<evidence type="ECO:0008006" key="11">
    <source>
        <dbReference type="Google" id="ProtNLM"/>
    </source>
</evidence>
<dbReference type="PANTHER" id="PTHR43536:SF1">
    <property type="entry name" value="MANNOSYLGLYCOPROTEIN ENDO-BETA-MANNOSIDASE"/>
    <property type="match status" value="1"/>
</dbReference>
<dbReference type="Pfam" id="PF00703">
    <property type="entry name" value="Glyco_hydro_2"/>
    <property type="match status" value="1"/>
</dbReference>
<evidence type="ECO:0000259" key="7">
    <source>
        <dbReference type="Pfam" id="PF18368"/>
    </source>
</evidence>